<accession>A0A2N3G7N6</accession>
<gene>
    <name evidence="2" type="ORF">CVT63_01350</name>
</gene>
<sequence>MPYFSDIQPFYDSIKELFLRLADDPVTREKALASNLVVHFIYSDPDGEVWVDCSGDEMLLLPGSQNFSNADATLRMSLDVAHKFWLGKLNLIKALTIGDIESEGSVPKLLKLLPVIKPAFKIYPEILTEKGLESIIDVS</sequence>
<evidence type="ECO:0000259" key="1">
    <source>
        <dbReference type="Pfam" id="PF02036"/>
    </source>
</evidence>
<evidence type="ECO:0000313" key="3">
    <source>
        <dbReference type="Proteomes" id="UP000233654"/>
    </source>
</evidence>
<organism evidence="2 3">
    <name type="scientific">Candidatus Anoxymicrobium japonicum</name>
    <dbReference type="NCBI Taxonomy" id="2013648"/>
    <lineage>
        <taxon>Bacteria</taxon>
        <taxon>Bacillati</taxon>
        <taxon>Actinomycetota</taxon>
        <taxon>Candidatus Geothermincolia</taxon>
        <taxon>Candidatus Geothermincolales</taxon>
        <taxon>Candidatus Anoxymicrobiaceae</taxon>
        <taxon>Candidatus Anoxymicrobium</taxon>
    </lineage>
</organism>
<dbReference type="EMBL" id="PHEX01000007">
    <property type="protein sequence ID" value="PKQ28730.1"/>
    <property type="molecule type" value="Genomic_DNA"/>
</dbReference>
<dbReference type="Gene3D" id="3.30.1050.10">
    <property type="entry name" value="SCP2 sterol-binding domain"/>
    <property type="match status" value="1"/>
</dbReference>
<dbReference type="SUPFAM" id="SSF55718">
    <property type="entry name" value="SCP-like"/>
    <property type="match status" value="1"/>
</dbReference>
<dbReference type="Proteomes" id="UP000233654">
    <property type="component" value="Unassembled WGS sequence"/>
</dbReference>
<evidence type="ECO:0000313" key="2">
    <source>
        <dbReference type="EMBL" id="PKQ28730.1"/>
    </source>
</evidence>
<name>A0A2N3G7N6_9ACTN</name>
<comment type="caution">
    <text evidence="2">The sequence shown here is derived from an EMBL/GenBank/DDBJ whole genome shotgun (WGS) entry which is preliminary data.</text>
</comment>
<dbReference type="Pfam" id="PF02036">
    <property type="entry name" value="SCP2"/>
    <property type="match status" value="1"/>
</dbReference>
<feature type="domain" description="SCP2" evidence="1">
    <location>
        <begin position="20"/>
        <end position="115"/>
    </location>
</feature>
<dbReference type="InterPro" id="IPR003033">
    <property type="entry name" value="SCP2_sterol-bd_dom"/>
</dbReference>
<proteinExistence type="predicted"/>
<protein>
    <recommendedName>
        <fullName evidence="1">SCP2 domain-containing protein</fullName>
    </recommendedName>
</protein>
<dbReference type="AlphaFoldDB" id="A0A2N3G7N6"/>
<dbReference type="InterPro" id="IPR036527">
    <property type="entry name" value="SCP2_sterol-bd_dom_sf"/>
</dbReference>
<reference evidence="2 3" key="1">
    <citation type="journal article" date="2017" name="ISME J.">
        <title>Potential for microbial H2 and metal transformations associated with novel bacteria and archaea in deep terrestrial subsurface sediments.</title>
        <authorList>
            <person name="Hernsdorf A.W."/>
            <person name="Amano Y."/>
            <person name="Miyakawa K."/>
            <person name="Ise K."/>
            <person name="Suzuki Y."/>
            <person name="Anantharaman K."/>
            <person name="Probst A."/>
            <person name="Burstein D."/>
            <person name="Thomas B.C."/>
            <person name="Banfield J.F."/>
        </authorList>
    </citation>
    <scope>NUCLEOTIDE SEQUENCE [LARGE SCALE GENOMIC DNA]</scope>
    <source>
        <strain evidence="2">HGW-Actinobacteria-3</strain>
    </source>
</reference>